<protein>
    <submittedName>
        <fullName evidence="16">TonB-dependent receptor</fullName>
    </submittedName>
</protein>
<dbReference type="PANTHER" id="PTHR30069:SF29">
    <property type="entry name" value="HEMOGLOBIN AND HEMOGLOBIN-HAPTOGLOBIN-BINDING PROTEIN 1-RELATED"/>
    <property type="match status" value="1"/>
</dbReference>
<dbReference type="InterPro" id="IPR039426">
    <property type="entry name" value="TonB-dep_rcpt-like"/>
</dbReference>
<keyword evidence="5" id="KW-0812">Transmembrane</keyword>
<feature type="compositionally biased region" description="Polar residues" evidence="12">
    <location>
        <begin position="553"/>
        <end position="567"/>
    </location>
</feature>
<feature type="chain" id="PRO_5047437663" evidence="13">
    <location>
        <begin position="26"/>
        <end position="685"/>
    </location>
</feature>
<dbReference type="EMBL" id="BAAAFO010000003">
    <property type="protein sequence ID" value="GAA0254022.1"/>
    <property type="molecule type" value="Genomic_DNA"/>
</dbReference>
<evidence type="ECO:0000259" key="15">
    <source>
        <dbReference type="Pfam" id="PF07715"/>
    </source>
</evidence>
<comment type="subcellular location">
    <subcellularLocation>
        <location evidence="1">Cell outer membrane</location>
        <topology evidence="1">Multi-pass membrane protein</topology>
    </subcellularLocation>
</comment>
<evidence type="ECO:0000256" key="12">
    <source>
        <dbReference type="SAM" id="MobiDB-lite"/>
    </source>
</evidence>
<keyword evidence="6 13" id="KW-0732">Signal</keyword>
<evidence type="ECO:0000256" key="3">
    <source>
        <dbReference type="ARBA" id="ARBA00022448"/>
    </source>
</evidence>
<feature type="signal peptide" evidence="13">
    <location>
        <begin position="1"/>
        <end position="25"/>
    </location>
</feature>
<reference evidence="17" key="1">
    <citation type="journal article" date="2019" name="Int. J. Syst. Evol. Microbiol.">
        <title>The Global Catalogue of Microorganisms (GCM) 10K type strain sequencing project: providing services to taxonomists for standard genome sequencing and annotation.</title>
        <authorList>
            <consortium name="The Broad Institute Genomics Platform"/>
            <consortium name="The Broad Institute Genome Sequencing Center for Infectious Disease"/>
            <person name="Wu L."/>
            <person name="Ma J."/>
        </authorList>
    </citation>
    <scope>NUCLEOTIDE SEQUENCE [LARGE SCALE GENOMIC DNA]</scope>
    <source>
        <strain evidence="17">JCM 16242</strain>
    </source>
</reference>
<accession>A0ABP3E9B0</accession>
<dbReference type="Pfam" id="PF00593">
    <property type="entry name" value="TonB_dep_Rec_b-barrel"/>
    <property type="match status" value="1"/>
</dbReference>
<name>A0ABP3E9B0_9GAMM</name>
<keyword evidence="17" id="KW-1185">Reference proteome</keyword>
<keyword evidence="9 16" id="KW-0675">Receptor</keyword>
<evidence type="ECO:0000256" key="1">
    <source>
        <dbReference type="ARBA" id="ARBA00004571"/>
    </source>
</evidence>
<comment type="similarity">
    <text evidence="2">Belongs to the TonB-dependent receptor family. Hemoglobin/haptoglobin binding protein subfamily.</text>
</comment>
<dbReference type="Pfam" id="PF07715">
    <property type="entry name" value="Plug"/>
    <property type="match status" value="1"/>
</dbReference>
<evidence type="ECO:0000256" key="9">
    <source>
        <dbReference type="ARBA" id="ARBA00023170"/>
    </source>
</evidence>
<dbReference type="PANTHER" id="PTHR30069">
    <property type="entry name" value="TONB-DEPENDENT OUTER MEMBRANE RECEPTOR"/>
    <property type="match status" value="1"/>
</dbReference>
<evidence type="ECO:0000256" key="6">
    <source>
        <dbReference type="ARBA" id="ARBA00022729"/>
    </source>
</evidence>
<feature type="region of interest" description="Disordered" evidence="12">
    <location>
        <begin position="553"/>
        <end position="575"/>
    </location>
</feature>
<evidence type="ECO:0000256" key="10">
    <source>
        <dbReference type="ARBA" id="ARBA00023237"/>
    </source>
</evidence>
<evidence type="ECO:0000256" key="11">
    <source>
        <dbReference type="RuleBase" id="RU003357"/>
    </source>
</evidence>
<dbReference type="Proteomes" id="UP001500657">
    <property type="component" value="Unassembled WGS sequence"/>
</dbReference>
<gene>
    <name evidence="16" type="ORF">GCM10009126_19020</name>
</gene>
<dbReference type="InterPro" id="IPR000531">
    <property type="entry name" value="Beta-barrel_TonB"/>
</dbReference>
<keyword evidence="8 11" id="KW-0472">Membrane</keyword>
<evidence type="ECO:0000256" key="7">
    <source>
        <dbReference type="ARBA" id="ARBA00023077"/>
    </source>
</evidence>
<evidence type="ECO:0000313" key="17">
    <source>
        <dbReference type="Proteomes" id="UP001500657"/>
    </source>
</evidence>
<proteinExistence type="inferred from homology"/>
<evidence type="ECO:0000256" key="5">
    <source>
        <dbReference type="ARBA" id="ARBA00022692"/>
    </source>
</evidence>
<keyword evidence="4" id="KW-1134">Transmembrane beta strand</keyword>
<keyword evidence="7 11" id="KW-0798">TonB box</keyword>
<sequence>MSIASRASRFILIAITGFSILPAPAQTQPPAAARGGDVTVHLPADFAGNAPANAWDMLSRLPGFVTVDADEDVRGYAGARGNVLIDGARPTSKHEDTKTLLKRIPASAVARIELIRGGVPGIDMAGYALLANVVRRHEATSQSAIEAGLLAAADGWLAPKGQWEYGRRWDGHALELAVKLDPELDDDTGRGHIDTFSPDGTRQQRERLDTRTIKNKAEASASWRQPLADGQLTLTAAARGERARTDTRIDALAPAEGSERVHENEDTDEAEAGARYVREFGERTRLELMATRHQAWLDDRERSHEDGNDETFDENTRTGESIGRIDLTHAWSDALTFNGSFEGARNTLRSTTRLQQDGVDVALPGSDVHIEERRSEAAAGATWKPAPGWMLDAGLRLEQSTIAQTGDSPRQRHFSYPKPRVSVQWDVDANDQLRLALSREVGQLDFEDFVASASLDTGRISAGNAELKPDRTWRSALTWEHQLWHDAAFTASWTHDRISDVVDRVLVITDDDIFDAPGNIGDGRRDTLALDLSLPLDGIGFHGGRLTSSMQWRRSRVTDPTTGQSRPISEEKPVEGSIELTQDLPILRTHWGIELEHIAERKTEYRYDEIKRQSEGMGWTVFVERELGTRWRVRAEATDLFGRGFKETREKYDGPRSTEPLEEIERRQRRSPGFVSLTFRCRTGA</sequence>
<evidence type="ECO:0000313" key="16">
    <source>
        <dbReference type="EMBL" id="GAA0254022.1"/>
    </source>
</evidence>
<feature type="region of interest" description="Disordered" evidence="12">
    <location>
        <begin position="299"/>
        <end position="320"/>
    </location>
</feature>
<keyword evidence="3" id="KW-0813">Transport</keyword>
<evidence type="ECO:0000256" key="2">
    <source>
        <dbReference type="ARBA" id="ARBA00008143"/>
    </source>
</evidence>
<keyword evidence="10" id="KW-0998">Cell outer membrane</keyword>
<feature type="domain" description="TonB-dependent receptor-like beta-barrel" evidence="14">
    <location>
        <begin position="306"/>
        <end position="558"/>
    </location>
</feature>
<dbReference type="Gene3D" id="2.40.170.20">
    <property type="entry name" value="TonB-dependent receptor, beta-barrel domain"/>
    <property type="match status" value="1"/>
</dbReference>
<evidence type="ECO:0000256" key="13">
    <source>
        <dbReference type="SAM" id="SignalP"/>
    </source>
</evidence>
<feature type="domain" description="TonB-dependent receptor plug" evidence="15">
    <location>
        <begin position="44"/>
        <end position="118"/>
    </location>
</feature>
<evidence type="ECO:0000259" key="14">
    <source>
        <dbReference type="Pfam" id="PF00593"/>
    </source>
</evidence>
<dbReference type="SUPFAM" id="SSF56935">
    <property type="entry name" value="Porins"/>
    <property type="match status" value="1"/>
</dbReference>
<dbReference type="InterPro" id="IPR036942">
    <property type="entry name" value="Beta-barrel_TonB_sf"/>
</dbReference>
<evidence type="ECO:0000256" key="4">
    <source>
        <dbReference type="ARBA" id="ARBA00022452"/>
    </source>
</evidence>
<organism evidence="16 17">
    <name type="scientific">Rhodanobacter caeni</name>
    <dbReference type="NCBI Taxonomy" id="657654"/>
    <lineage>
        <taxon>Bacteria</taxon>
        <taxon>Pseudomonadati</taxon>
        <taxon>Pseudomonadota</taxon>
        <taxon>Gammaproteobacteria</taxon>
        <taxon>Lysobacterales</taxon>
        <taxon>Rhodanobacteraceae</taxon>
        <taxon>Rhodanobacter</taxon>
    </lineage>
</organism>
<dbReference type="RefSeq" id="WP_343882545.1">
    <property type="nucleotide sequence ID" value="NZ_BAAAFO010000003.1"/>
</dbReference>
<dbReference type="InterPro" id="IPR012910">
    <property type="entry name" value="Plug_dom"/>
</dbReference>
<comment type="caution">
    <text evidence="16">The sequence shown here is derived from an EMBL/GenBank/DDBJ whole genome shotgun (WGS) entry which is preliminary data.</text>
</comment>
<evidence type="ECO:0000256" key="8">
    <source>
        <dbReference type="ARBA" id="ARBA00023136"/>
    </source>
</evidence>